<keyword evidence="3" id="KW-1185">Reference proteome</keyword>
<dbReference type="AlphaFoldDB" id="A0AAD7I771"/>
<protein>
    <submittedName>
        <fullName evidence="2">Uncharacterized protein</fullName>
    </submittedName>
</protein>
<organism evidence="2 3">
    <name type="scientific">Mycena metata</name>
    <dbReference type="NCBI Taxonomy" id="1033252"/>
    <lineage>
        <taxon>Eukaryota</taxon>
        <taxon>Fungi</taxon>
        <taxon>Dikarya</taxon>
        <taxon>Basidiomycota</taxon>
        <taxon>Agaricomycotina</taxon>
        <taxon>Agaricomycetes</taxon>
        <taxon>Agaricomycetidae</taxon>
        <taxon>Agaricales</taxon>
        <taxon>Marasmiineae</taxon>
        <taxon>Mycenaceae</taxon>
        <taxon>Mycena</taxon>
    </lineage>
</organism>
<sequence>MVCTPPYHPCPGHESKTEHDSCSQCLYYAVFLGFARGAYSNSWIARDQTDGFTDSRQKSFKKWADLEHWWSGMCATHHTAGCPPFEPLGFSLNAPYNTHPSSPPCTRSGGAIPRGTLTLPNLPLLPAYVPTAVAGPSTAVAGWPVPAPSPFAAPAHKKEEPLSPNLRSPPHVAVNTRVQLTPTGGQRGLHLAAAAAAAQGGNFTPRPAALRTTILAASLDTDEEDDEDYTDLESTLTGSSALSTAPSSRRSSLELDLATPVYVPAPAPAPGVAPPVYVPAPAPAPAPGAVPLFRAAPVIPSVLVTPRPGAPSTPEPVRHLPRVRQYALRGVSVFYPSNESARAAALSLGIEPKIMMSENVEKLEAWMSGETFLGEDS</sequence>
<feature type="compositionally biased region" description="Low complexity" evidence="1">
    <location>
        <begin position="232"/>
        <end position="250"/>
    </location>
</feature>
<reference evidence="2" key="1">
    <citation type="submission" date="2023-03" db="EMBL/GenBank/DDBJ databases">
        <title>Massive genome expansion in bonnet fungi (Mycena s.s.) driven by repeated elements and novel gene families across ecological guilds.</title>
        <authorList>
            <consortium name="Lawrence Berkeley National Laboratory"/>
            <person name="Harder C.B."/>
            <person name="Miyauchi S."/>
            <person name="Viragh M."/>
            <person name="Kuo A."/>
            <person name="Thoen E."/>
            <person name="Andreopoulos B."/>
            <person name="Lu D."/>
            <person name="Skrede I."/>
            <person name="Drula E."/>
            <person name="Henrissat B."/>
            <person name="Morin E."/>
            <person name="Kohler A."/>
            <person name="Barry K."/>
            <person name="LaButti K."/>
            <person name="Morin E."/>
            <person name="Salamov A."/>
            <person name="Lipzen A."/>
            <person name="Mereny Z."/>
            <person name="Hegedus B."/>
            <person name="Baldrian P."/>
            <person name="Stursova M."/>
            <person name="Weitz H."/>
            <person name="Taylor A."/>
            <person name="Grigoriev I.V."/>
            <person name="Nagy L.G."/>
            <person name="Martin F."/>
            <person name="Kauserud H."/>
        </authorList>
    </citation>
    <scope>NUCLEOTIDE SEQUENCE</scope>
    <source>
        <strain evidence="2">CBHHK182m</strain>
    </source>
</reference>
<dbReference type="SUPFAM" id="SSF55658">
    <property type="entry name" value="L9 N-domain-like"/>
    <property type="match status" value="1"/>
</dbReference>
<dbReference type="EMBL" id="JARKIB010000120">
    <property type="protein sequence ID" value="KAJ7736631.1"/>
    <property type="molecule type" value="Genomic_DNA"/>
</dbReference>
<evidence type="ECO:0000256" key="1">
    <source>
        <dbReference type="SAM" id="MobiDB-lite"/>
    </source>
</evidence>
<gene>
    <name evidence="2" type="ORF">B0H16DRAFT_1730678</name>
</gene>
<comment type="caution">
    <text evidence="2">The sequence shown here is derived from an EMBL/GenBank/DDBJ whole genome shotgun (WGS) entry which is preliminary data.</text>
</comment>
<evidence type="ECO:0000313" key="3">
    <source>
        <dbReference type="Proteomes" id="UP001215598"/>
    </source>
</evidence>
<name>A0AAD7I771_9AGAR</name>
<accession>A0AAD7I771</accession>
<proteinExistence type="predicted"/>
<dbReference type="InterPro" id="IPR009027">
    <property type="entry name" value="Ribosomal_bL9/RNase_H1_N"/>
</dbReference>
<feature type="region of interest" description="Disordered" evidence="1">
    <location>
        <begin position="220"/>
        <end position="250"/>
    </location>
</feature>
<evidence type="ECO:0000313" key="2">
    <source>
        <dbReference type="EMBL" id="KAJ7736631.1"/>
    </source>
</evidence>
<dbReference type="Proteomes" id="UP001215598">
    <property type="component" value="Unassembled WGS sequence"/>
</dbReference>
<feature type="compositionally biased region" description="Acidic residues" evidence="1">
    <location>
        <begin position="220"/>
        <end position="231"/>
    </location>
</feature>